<feature type="domain" description="Tyr recombinase" evidence="3">
    <location>
        <begin position="158"/>
        <end position="334"/>
    </location>
</feature>
<dbReference type="GO" id="GO:0003677">
    <property type="term" value="F:DNA binding"/>
    <property type="evidence" value="ECO:0007669"/>
    <property type="project" value="InterPro"/>
</dbReference>
<dbReference type="PROSITE" id="PS51898">
    <property type="entry name" value="TYR_RECOMBINASE"/>
    <property type="match status" value="1"/>
</dbReference>
<dbReference type="PANTHER" id="PTHR30349">
    <property type="entry name" value="PHAGE INTEGRASE-RELATED"/>
    <property type="match status" value="1"/>
</dbReference>
<name>A0A078LB63_CITKO</name>
<dbReference type="PATRIC" id="fig|545.12.peg.2124"/>
<keyword evidence="1" id="KW-0229">DNA integration</keyword>
<dbReference type="PANTHER" id="PTHR30349:SF64">
    <property type="entry name" value="PROPHAGE INTEGRASE INTD-RELATED"/>
    <property type="match status" value="1"/>
</dbReference>
<keyword evidence="2" id="KW-0233">DNA recombination</keyword>
<dbReference type="GO" id="GO:0006310">
    <property type="term" value="P:DNA recombination"/>
    <property type="evidence" value="ECO:0007669"/>
    <property type="project" value="UniProtKB-KW"/>
</dbReference>
<dbReference type="InterPro" id="IPR013762">
    <property type="entry name" value="Integrase-like_cat_sf"/>
</dbReference>
<protein>
    <submittedName>
        <fullName evidence="4">Tyrosine recombinase XerC</fullName>
    </submittedName>
</protein>
<evidence type="ECO:0000256" key="2">
    <source>
        <dbReference type="ARBA" id="ARBA00023172"/>
    </source>
</evidence>
<dbReference type="SUPFAM" id="SSF56349">
    <property type="entry name" value="DNA breaking-rejoining enzymes"/>
    <property type="match status" value="1"/>
</dbReference>
<reference evidence="4" key="1">
    <citation type="submission" date="2014-06" db="EMBL/GenBank/DDBJ databases">
        <authorList>
            <person name="Urmite Genomes Urmite Genomes"/>
        </authorList>
    </citation>
    <scope>NUCLEOTIDE SEQUENCE</scope>
</reference>
<gene>
    <name evidence="4" type="primary">xerC_3</name>
    <name evidence="4" type="ORF">BN1086_02109</name>
</gene>
<dbReference type="InterPro" id="IPR011010">
    <property type="entry name" value="DNA_brk_join_enz"/>
</dbReference>
<dbReference type="EMBL" id="LK931336">
    <property type="protein sequence ID" value="CDZ83975.1"/>
    <property type="molecule type" value="Genomic_DNA"/>
</dbReference>
<proteinExistence type="predicted"/>
<dbReference type="InterPro" id="IPR050090">
    <property type="entry name" value="Tyrosine_recombinase_XerCD"/>
</dbReference>
<evidence type="ECO:0000259" key="3">
    <source>
        <dbReference type="PROSITE" id="PS51898"/>
    </source>
</evidence>
<dbReference type="Pfam" id="PF00589">
    <property type="entry name" value="Phage_integrase"/>
    <property type="match status" value="1"/>
</dbReference>
<dbReference type="AlphaFoldDB" id="A0A078LB63"/>
<dbReference type="GO" id="GO:0015074">
    <property type="term" value="P:DNA integration"/>
    <property type="evidence" value="ECO:0007669"/>
    <property type="project" value="UniProtKB-KW"/>
</dbReference>
<dbReference type="Gene3D" id="1.10.443.10">
    <property type="entry name" value="Intergrase catalytic core"/>
    <property type="match status" value="1"/>
</dbReference>
<sequence length="334" mass="38401">MASIKQSTDANGQSKYYVHWKDEKSGHGRRRIFKNIDDAAHFFWQKQNIELDCRTANWSGIDHSWTLRKLILFFLGYQAGKLEKNIIRLSSYAKCRHDLLAVEGAILKKNVLHISHRDITESVRPGCHRWIRSAFFLLEEKRLITFNPVDRPVRRHRRPITIPSRETVRKLLDTAPYRERIVCWLGICGLRLGEALAVTYEDVSPEIIQIRRHIVNGVIREGLKRGVERQVRMPRELLALLDSELFGTSQPLVSNSFTGAPLSINYGTQGILQKTLAAHGIRRFHHLRHFAVSRLAARGVDITHVSRLIGHVNIKTTIDVYGHLFCAPVDMDLD</sequence>
<evidence type="ECO:0000256" key="1">
    <source>
        <dbReference type="ARBA" id="ARBA00022908"/>
    </source>
</evidence>
<dbReference type="InterPro" id="IPR002104">
    <property type="entry name" value="Integrase_catalytic"/>
</dbReference>
<evidence type="ECO:0000313" key="4">
    <source>
        <dbReference type="EMBL" id="CDZ83975.1"/>
    </source>
</evidence>
<organism evidence="4">
    <name type="scientific">Citrobacter koseri</name>
    <name type="common">Citrobacter diversus</name>
    <dbReference type="NCBI Taxonomy" id="545"/>
    <lineage>
        <taxon>Bacteria</taxon>
        <taxon>Pseudomonadati</taxon>
        <taxon>Pseudomonadota</taxon>
        <taxon>Gammaproteobacteria</taxon>
        <taxon>Enterobacterales</taxon>
        <taxon>Enterobacteriaceae</taxon>
        <taxon>Citrobacter</taxon>
    </lineage>
</organism>
<accession>A0A078LB63</accession>